<feature type="transmembrane region" description="Helical" evidence="1">
    <location>
        <begin position="166"/>
        <end position="183"/>
    </location>
</feature>
<keyword evidence="1" id="KW-0812">Transmembrane</keyword>
<feature type="transmembrane region" description="Helical" evidence="1">
    <location>
        <begin position="74"/>
        <end position="96"/>
    </location>
</feature>
<feature type="transmembrane region" description="Helical" evidence="1">
    <location>
        <begin position="7"/>
        <end position="31"/>
    </location>
</feature>
<protein>
    <submittedName>
        <fullName evidence="2">Uncharacterized protein</fullName>
    </submittedName>
</protein>
<reference evidence="2" key="2">
    <citation type="journal article" date="2021" name="PeerJ">
        <title>Extensive microbial diversity within the chicken gut microbiome revealed by metagenomics and culture.</title>
        <authorList>
            <person name="Gilroy R."/>
            <person name="Ravi A."/>
            <person name="Getino M."/>
            <person name="Pursley I."/>
            <person name="Horton D.L."/>
            <person name="Alikhan N.F."/>
            <person name="Baker D."/>
            <person name="Gharbi K."/>
            <person name="Hall N."/>
            <person name="Watson M."/>
            <person name="Adriaenssens E.M."/>
            <person name="Foster-Nyarko E."/>
            <person name="Jarju S."/>
            <person name="Secka A."/>
            <person name="Antonio M."/>
            <person name="Oren A."/>
            <person name="Chaudhuri R.R."/>
            <person name="La Ragione R."/>
            <person name="Hildebrand F."/>
            <person name="Pallen M.J."/>
        </authorList>
    </citation>
    <scope>NUCLEOTIDE SEQUENCE</scope>
    <source>
        <strain evidence="2">ChiSjej1B19-3389</strain>
    </source>
</reference>
<evidence type="ECO:0000256" key="1">
    <source>
        <dbReference type="SAM" id="Phobius"/>
    </source>
</evidence>
<reference evidence="2" key="1">
    <citation type="submission" date="2020-10" db="EMBL/GenBank/DDBJ databases">
        <authorList>
            <person name="Gilroy R."/>
        </authorList>
    </citation>
    <scope>NUCLEOTIDE SEQUENCE</scope>
    <source>
        <strain evidence="2">ChiSjej1B19-3389</strain>
    </source>
</reference>
<dbReference type="Proteomes" id="UP000886787">
    <property type="component" value="Unassembled WGS sequence"/>
</dbReference>
<gene>
    <name evidence="2" type="ORF">IAD32_07690</name>
</gene>
<accession>A0A9D1CV28</accession>
<proteinExistence type="predicted"/>
<dbReference type="AlphaFoldDB" id="A0A9D1CV28"/>
<feature type="transmembrane region" description="Helical" evidence="1">
    <location>
        <begin position="134"/>
        <end position="154"/>
    </location>
</feature>
<evidence type="ECO:0000313" key="2">
    <source>
        <dbReference type="EMBL" id="HIQ81143.1"/>
    </source>
</evidence>
<name>A0A9D1CV28_9FIRM</name>
<keyword evidence="1" id="KW-0472">Membrane</keyword>
<sequence>RLYGSAFCVPACLVFLLFFIPSCFNLGIAIAGGVTDLSYYGHILMVNFLDVFLLCLLASLLGGCLALRLKRIPAYAVMALVIFILSPMSDMLPGLASDRSHINFWPAKWIFSKVLPQNTTWITEFQYGLSNETLRWNLTLFWCFLLLALALPAVLKKKSRARLTSVLLCLLLAGGNLLGYFAGGSEMKLGPYPDSISRGDYEYYRDHPQKQQAAGFTVAAYNMNLQIGRALDATVQMALSAAPASGEYIFTLYRGYEVSSVTDAGGSPLSYVRDGDYITVQAPPSGNTVVLCYSGYSPILYSNSQAALLPGCFPYYPIAGFHHINEGEQGYTPVTNGFSSQFTVRAGGGKPVYCNLPAIEGEKNAFSGTSDCLTLMRGFLTEEEENGFRFCSLSIGGFESRPIDGDYLAELQNAVTKAEQVSNAPRHLDLREKKIFQTYNTFAGWAGYGPMVDLGDHMILWCNNREFINQFAQNLVKEFCYA</sequence>
<evidence type="ECO:0000313" key="3">
    <source>
        <dbReference type="Proteomes" id="UP000886787"/>
    </source>
</evidence>
<feature type="transmembrane region" description="Helical" evidence="1">
    <location>
        <begin position="43"/>
        <end position="67"/>
    </location>
</feature>
<comment type="caution">
    <text evidence="2">The sequence shown here is derived from an EMBL/GenBank/DDBJ whole genome shotgun (WGS) entry which is preliminary data.</text>
</comment>
<feature type="non-terminal residue" evidence="2">
    <location>
        <position position="1"/>
    </location>
</feature>
<dbReference type="EMBL" id="DVFW01000040">
    <property type="protein sequence ID" value="HIQ81143.1"/>
    <property type="molecule type" value="Genomic_DNA"/>
</dbReference>
<keyword evidence="1" id="KW-1133">Transmembrane helix</keyword>
<organism evidence="2 3">
    <name type="scientific">Candidatus Scatavimonas merdigallinarum</name>
    <dbReference type="NCBI Taxonomy" id="2840914"/>
    <lineage>
        <taxon>Bacteria</taxon>
        <taxon>Bacillati</taxon>
        <taxon>Bacillota</taxon>
        <taxon>Clostridia</taxon>
        <taxon>Eubacteriales</taxon>
        <taxon>Oscillospiraceae</taxon>
        <taxon>Oscillospiraceae incertae sedis</taxon>
        <taxon>Candidatus Scatavimonas</taxon>
    </lineage>
</organism>